<keyword evidence="1" id="KW-0378">Hydrolase</keyword>
<dbReference type="RefSeq" id="WP_000281062.1">
    <property type="nucleotide sequence ID" value="NZ_CAWMSS010000001.1"/>
</dbReference>
<proteinExistence type="predicted"/>
<gene>
    <name evidence="1" type="ORF">AL544_014385</name>
</gene>
<dbReference type="SUPFAM" id="SSF50494">
    <property type="entry name" value="Trypsin-like serine proteases"/>
    <property type="match status" value="1"/>
</dbReference>
<comment type="caution">
    <text evidence="1">The sequence shown here is derived from an EMBL/GenBank/DDBJ whole genome shotgun (WGS) entry which is preliminary data.</text>
</comment>
<dbReference type="EMBL" id="LOSJ02000002">
    <property type="protein sequence ID" value="PNM57171.1"/>
    <property type="molecule type" value="Genomic_DNA"/>
</dbReference>
<evidence type="ECO:0000313" key="1">
    <source>
        <dbReference type="EMBL" id="PNM57171.1"/>
    </source>
</evidence>
<dbReference type="Proteomes" id="UP000053748">
    <property type="component" value="Unassembled WGS sequence"/>
</dbReference>
<name>A0A2J9V080_VIBMI</name>
<dbReference type="AlphaFoldDB" id="A0A2J9V080"/>
<dbReference type="OrthoDB" id="6535212at2"/>
<accession>A0A2J9V080</accession>
<sequence>MYLLNFDAFSSKQFLPTYFATLMAALALSGCVSSNGPLQIVTHDKAPAIDFEMTGIPLIYFGYGSSVPITENLSLTAAHVAKLNYDRVIAYHPTCDIALVESDNRGQNFPNMGLVYQDQAVITYGVNGSGDILTGRGHYRMDLNFVNYRYFKDCPASIMDAPVQAGMSGGGTFNSRGDLVGIIAAMADKNNTRLLNGETLPYDRLSLFVSINYVRGWLDNAVNQYYSGQTHRLAWREDKPDELEQIAKTTSSIHSLQE</sequence>
<dbReference type="InterPro" id="IPR009003">
    <property type="entry name" value="Peptidase_S1_PA"/>
</dbReference>
<dbReference type="InterPro" id="IPR043504">
    <property type="entry name" value="Peptidase_S1_PA_chymotrypsin"/>
</dbReference>
<keyword evidence="1" id="KW-0645">Protease</keyword>
<dbReference type="GO" id="GO:0008233">
    <property type="term" value="F:peptidase activity"/>
    <property type="evidence" value="ECO:0007669"/>
    <property type="project" value="UniProtKB-KW"/>
</dbReference>
<reference evidence="1" key="1">
    <citation type="submission" date="2017-12" db="EMBL/GenBank/DDBJ databases">
        <title>FDA dAtabase for Regulatory Grade micrObial Sequences (FDA-ARGOS): Supporting development and validation of Infectious Disease Dx tests.</title>
        <authorList>
            <person name="Hoffmann M."/>
            <person name="Allard M."/>
            <person name="Evans P."/>
            <person name="Brown E."/>
            <person name="Tallon L.J."/>
            <person name="Sadzewicz L."/>
            <person name="Sengamalay N."/>
            <person name="Ott S."/>
            <person name="Godinez A."/>
            <person name="Nagaraj S."/>
            <person name="Vavikolanu K."/>
            <person name="Aluvathingal J."/>
            <person name="Nadendla S."/>
            <person name="Hobson J."/>
            <person name="Sichtig H."/>
        </authorList>
    </citation>
    <scope>NUCLEOTIDE SEQUENCE [LARGE SCALE GENOMIC DNA]</scope>
    <source>
        <strain evidence="1">FDAARGOS_113</strain>
    </source>
</reference>
<protein>
    <submittedName>
        <fullName evidence="1">Serine protease</fullName>
    </submittedName>
</protein>
<evidence type="ECO:0000313" key="2">
    <source>
        <dbReference type="Proteomes" id="UP000053748"/>
    </source>
</evidence>
<dbReference type="Gene3D" id="2.40.10.10">
    <property type="entry name" value="Trypsin-like serine proteases"/>
    <property type="match status" value="1"/>
</dbReference>
<keyword evidence="2" id="KW-1185">Reference proteome</keyword>
<dbReference type="GO" id="GO:0006508">
    <property type="term" value="P:proteolysis"/>
    <property type="evidence" value="ECO:0007669"/>
    <property type="project" value="UniProtKB-KW"/>
</dbReference>
<organism evidence="1 2">
    <name type="scientific">Vibrio mimicus</name>
    <dbReference type="NCBI Taxonomy" id="674"/>
    <lineage>
        <taxon>Bacteria</taxon>
        <taxon>Pseudomonadati</taxon>
        <taxon>Pseudomonadota</taxon>
        <taxon>Gammaproteobacteria</taxon>
        <taxon>Vibrionales</taxon>
        <taxon>Vibrionaceae</taxon>
        <taxon>Vibrio</taxon>
    </lineage>
</organism>